<feature type="transmembrane region" description="Helical" evidence="1">
    <location>
        <begin position="121"/>
        <end position="139"/>
    </location>
</feature>
<feature type="transmembrane region" description="Helical" evidence="1">
    <location>
        <begin position="85"/>
        <end position="109"/>
    </location>
</feature>
<keyword evidence="3" id="KW-1185">Reference proteome</keyword>
<reference evidence="3" key="1">
    <citation type="submission" date="2022-10" db="EMBL/GenBank/DDBJ databases">
        <title>Genome assembly of Pristionchus species.</title>
        <authorList>
            <person name="Yoshida K."/>
            <person name="Sommer R.J."/>
        </authorList>
    </citation>
    <scope>NUCLEOTIDE SEQUENCE [LARGE SCALE GENOMIC DNA]</scope>
    <source>
        <strain evidence="3">RS5460</strain>
    </source>
</reference>
<comment type="caution">
    <text evidence="2">The sequence shown here is derived from an EMBL/GenBank/DDBJ whole genome shotgun (WGS) entry which is preliminary data.</text>
</comment>
<sequence length="158" mass="18031">RAPSRLFMYNTEIDDLSTYTFWQATTLLVSYRAYAVRNSLVALAAHIPVVLLLRCTSLFPHTFARYRSTIVFTTHGLLLFNLPQYILFGCFSLMVWSDVFIPMGVCSILKHFTSYLAQSAYIVVPVVAVVRYLSVVWQFCLDRTPAWLVILLLAVPNV</sequence>
<dbReference type="InterPro" id="IPR010601">
    <property type="entry name" value="DUF1182"/>
</dbReference>
<keyword evidence="1" id="KW-0472">Membrane</keyword>
<gene>
    <name evidence="2" type="ORF">PMAYCL1PPCAC_01460</name>
</gene>
<protein>
    <submittedName>
        <fullName evidence="2">Uncharacterized protein</fullName>
    </submittedName>
</protein>
<organism evidence="2 3">
    <name type="scientific">Pristionchus mayeri</name>
    <dbReference type="NCBI Taxonomy" id="1317129"/>
    <lineage>
        <taxon>Eukaryota</taxon>
        <taxon>Metazoa</taxon>
        <taxon>Ecdysozoa</taxon>
        <taxon>Nematoda</taxon>
        <taxon>Chromadorea</taxon>
        <taxon>Rhabditida</taxon>
        <taxon>Rhabditina</taxon>
        <taxon>Diplogasteromorpha</taxon>
        <taxon>Diplogasteroidea</taxon>
        <taxon>Neodiplogasteridae</taxon>
        <taxon>Pristionchus</taxon>
    </lineage>
</organism>
<proteinExistence type="predicted"/>
<feature type="non-terminal residue" evidence="2">
    <location>
        <position position="1"/>
    </location>
</feature>
<evidence type="ECO:0000313" key="3">
    <source>
        <dbReference type="Proteomes" id="UP001328107"/>
    </source>
</evidence>
<dbReference type="Proteomes" id="UP001328107">
    <property type="component" value="Unassembled WGS sequence"/>
</dbReference>
<dbReference type="PANTHER" id="PTHR38614">
    <property type="entry name" value="PROTEIN CBG09954"/>
    <property type="match status" value="1"/>
</dbReference>
<keyword evidence="1" id="KW-1133">Transmembrane helix</keyword>
<dbReference type="EMBL" id="BTRK01000001">
    <property type="protein sequence ID" value="GMR31265.1"/>
    <property type="molecule type" value="Genomic_DNA"/>
</dbReference>
<name>A0AAN5C5D2_9BILA</name>
<evidence type="ECO:0000256" key="1">
    <source>
        <dbReference type="SAM" id="Phobius"/>
    </source>
</evidence>
<evidence type="ECO:0000313" key="2">
    <source>
        <dbReference type="EMBL" id="GMR31265.1"/>
    </source>
</evidence>
<dbReference type="AlphaFoldDB" id="A0AAN5C5D2"/>
<keyword evidence="1" id="KW-0812">Transmembrane</keyword>
<dbReference type="PANTHER" id="PTHR38614:SF1">
    <property type="entry name" value="G_PROTEIN_RECEP_F1_2 DOMAIN-CONTAINING PROTEIN"/>
    <property type="match status" value="1"/>
</dbReference>
<feature type="non-terminal residue" evidence="2">
    <location>
        <position position="158"/>
    </location>
</feature>
<dbReference type="Pfam" id="PF06681">
    <property type="entry name" value="DUF1182"/>
    <property type="match status" value="1"/>
</dbReference>
<accession>A0AAN5C5D2</accession>